<comment type="caution">
    <text evidence="2">The sequence shown here is derived from an EMBL/GenBank/DDBJ whole genome shotgun (WGS) entry which is preliminary data.</text>
</comment>
<feature type="chain" id="PRO_5021863776" evidence="1">
    <location>
        <begin position="43"/>
        <end position="625"/>
    </location>
</feature>
<accession>A0A560GVL8</accession>
<keyword evidence="3" id="KW-1185">Reference proteome</keyword>
<name>A0A560GVL8_9PROT</name>
<dbReference type="EMBL" id="VITR01000014">
    <property type="protein sequence ID" value="TWB37639.1"/>
    <property type="molecule type" value="Genomic_DNA"/>
</dbReference>
<dbReference type="RefSeq" id="WP_145735079.1">
    <property type="nucleotide sequence ID" value="NZ_VITR01000014.1"/>
</dbReference>
<sequence>MTASSSGETMSRRTLLRRGLMAGTALVALTALPELAPQPAVAAPSPAAEPSATEKALNAFFEDCWNEDLARDPQQRTVLGLPGPHDKWTIPDDARLLESFHLAEQRLKTLKGFKEADLSPSALVSKQLFENELQQTITQYPWRNHSYVISQLTGPHTDIASFLITYHAVGGVQDAEDYVARLVGIAPLMDAYLARIAKQADMGVLPPAFAFKSILEAARNVITGKPFTSNATETSPLLADFTEKVTALKLPEADQARLLAAAEKALTGQVQASFQKLISTVSALETKATTSNGVWALPDGERFYRAQVQLMTTLPLDPAAVHVQGLKEVAALQDEMRGIMAKVGFKGDLRAFFDYLRTDKRFYDPATTEGRATYLKRASDLIDRMRSDLDRFFLTKPKAPIVVKAVEPFREKATASAFYEPASPDGSRPGVFYANLYDMSVNPIPMLESLCYHEGIPGHHMQIAIAQEMANLPTFRRFIWNSAYGEGWALYAERFPKEYGYYQDPYSDAGRIASELFRAARLVLDTGIHLKRWTREQAITYMNENTANPEHDNITEIERYFVWPGQALAYKIGMNKILELREAAKAKLGAKFDIRAFHDTVLTSGSVNLPVLEVLVQDWVKRTAA</sequence>
<feature type="signal peptide" evidence="1">
    <location>
        <begin position="1"/>
        <end position="42"/>
    </location>
</feature>
<organism evidence="2 3">
    <name type="scientific">Nitrospirillum amazonense</name>
    <dbReference type="NCBI Taxonomy" id="28077"/>
    <lineage>
        <taxon>Bacteria</taxon>
        <taxon>Pseudomonadati</taxon>
        <taxon>Pseudomonadota</taxon>
        <taxon>Alphaproteobacteria</taxon>
        <taxon>Rhodospirillales</taxon>
        <taxon>Azospirillaceae</taxon>
        <taxon>Nitrospirillum</taxon>
    </lineage>
</organism>
<evidence type="ECO:0000256" key="1">
    <source>
        <dbReference type="SAM" id="SignalP"/>
    </source>
</evidence>
<keyword evidence="1" id="KW-0732">Signal</keyword>
<dbReference type="InterPro" id="IPR010281">
    <property type="entry name" value="DUF885"/>
</dbReference>
<dbReference type="Proteomes" id="UP000315751">
    <property type="component" value="Unassembled WGS sequence"/>
</dbReference>
<dbReference type="PROSITE" id="PS51318">
    <property type="entry name" value="TAT"/>
    <property type="match status" value="1"/>
</dbReference>
<dbReference type="PANTHER" id="PTHR33361">
    <property type="entry name" value="GLR0591 PROTEIN"/>
    <property type="match status" value="1"/>
</dbReference>
<dbReference type="Pfam" id="PF05960">
    <property type="entry name" value="DUF885"/>
    <property type="match status" value="1"/>
</dbReference>
<protein>
    <submittedName>
        <fullName evidence="2">Uncharacterized protein (DUF885 family)</fullName>
    </submittedName>
</protein>
<gene>
    <name evidence="2" type="ORF">FBZ90_114128</name>
</gene>
<dbReference type="AlphaFoldDB" id="A0A560GVL8"/>
<evidence type="ECO:0000313" key="2">
    <source>
        <dbReference type="EMBL" id="TWB37639.1"/>
    </source>
</evidence>
<dbReference type="PANTHER" id="PTHR33361:SF16">
    <property type="entry name" value="DUF885 DOMAIN-CONTAINING PROTEIN"/>
    <property type="match status" value="1"/>
</dbReference>
<dbReference type="OrthoDB" id="9763405at2"/>
<proteinExistence type="predicted"/>
<evidence type="ECO:0000313" key="3">
    <source>
        <dbReference type="Proteomes" id="UP000315751"/>
    </source>
</evidence>
<dbReference type="InterPro" id="IPR006311">
    <property type="entry name" value="TAT_signal"/>
</dbReference>
<reference evidence="2 3" key="1">
    <citation type="submission" date="2019-06" db="EMBL/GenBank/DDBJ databases">
        <title>Genomic Encyclopedia of Type Strains, Phase IV (KMG-V): Genome sequencing to study the core and pangenomes of soil and plant-associated prokaryotes.</title>
        <authorList>
            <person name="Whitman W."/>
        </authorList>
    </citation>
    <scope>NUCLEOTIDE SEQUENCE [LARGE SCALE GENOMIC DNA]</scope>
    <source>
        <strain evidence="2 3">BR 11622</strain>
    </source>
</reference>